<organism evidence="2 3">
    <name type="scientific">Blyttiomyces helicus</name>
    <dbReference type="NCBI Taxonomy" id="388810"/>
    <lineage>
        <taxon>Eukaryota</taxon>
        <taxon>Fungi</taxon>
        <taxon>Fungi incertae sedis</taxon>
        <taxon>Chytridiomycota</taxon>
        <taxon>Chytridiomycota incertae sedis</taxon>
        <taxon>Chytridiomycetes</taxon>
        <taxon>Chytridiomycetes incertae sedis</taxon>
        <taxon>Blyttiomyces</taxon>
    </lineage>
</organism>
<feature type="compositionally biased region" description="Polar residues" evidence="1">
    <location>
        <begin position="286"/>
        <end position="298"/>
    </location>
</feature>
<accession>A0A4P9WBF7</accession>
<gene>
    <name evidence="2" type="ORF">BDK51DRAFT_46306</name>
</gene>
<dbReference type="Proteomes" id="UP000269721">
    <property type="component" value="Unassembled WGS sequence"/>
</dbReference>
<name>A0A4P9WBF7_9FUNG</name>
<evidence type="ECO:0000256" key="1">
    <source>
        <dbReference type="SAM" id="MobiDB-lite"/>
    </source>
</evidence>
<reference evidence="3" key="1">
    <citation type="journal article" date="2018" name="Nat. Microbiol.">
        <title>Leveraging single-cell genomics to expand the fungal tree of life.</title>
        <authorList>
            <person name="Ahrendt S.R."/>
            <person name="Quandt C.A."/>
            <person name="Ciobanu D."/>
            <person name="Clum A."/>
            <person name="Salamov A."/>
            <person name="Andreopoulos B."/>
            <person name="Cheng J.F."/>
            <person name="Woyke T."/>
            <person name="Pelin A."/>
            <person name="Henrissat B."/>
            <person name="Reynolds N.K."/>
            <person name="Benny G.L."/>
            <person name="Smith M.E."/>
            <person name="James T.Y."/>
            <person name="Grigoriev I.V."/>
        </authorList>
    </citation>
    <scope>NUCLEOTIDE SEQUENCE [LARGE SCALE GENOMIC DNA]</scope>
</reference>
<dbReference type="EMBL" id="KZ996672">
    <property type="protein sequence ID" value="RKO88498.1"/>
    <property type="molecule type" value="Genomic_DNA"/>
</dbReference>
<sequence>MSTPSTARSVIEHKIPALIAVKHDRGEPDPRLHHLLSRWLEMALVIEPLHGYPQDTLGMDSLASMLIACPRLASFRLSPETILHGTDELISAAEWAGVASVIAGFETLDFQPLRPVGPRLRKRVMSGKEILSVVPDAACPNLEVLELAGRALPMEPHAPARRFLDFCRDLASIAPAVRVIRSQIETDHVRAFAAIVMIPNIKVLDVPGATLNETTFGEQAGVLRMLYSYTLLAVMRVLRSRCDVVDLRLMSRSTRRVYASSTQPRLSKRPPPLQDFRSRFGPLSRQHPSPTRDVTMNTRAPPDSSSPDPPSQAPGPTQATRKSSASLPHLSPHHPLAVYPPPPPSTTRRSGAVVTAPDVHAGRQSPEGAPHQYTHDCTTRWSAGLGYDDNDVDDEDACRQKRRWLVVVRVPPPFAGVHLHVLSELLFNQQRCTAPTLPGRWACTIFEGMVPPHVTTYDAKYFNEPRECRSMYIFAFLSKATFSLRSSRRPSVLVTAETLKAGPKAPIFPLDVRVPLKDLPHYFRVATQLSRVGHSPSEKLIYRVPHVLVLYT</sequence>
<dbReference type="AlphaFoldDB" id="A0A4P9WBF7"/>
<protein>
    <submittedName>
        <fullName evidence="2">Uncharacterized protein</fullName>
    </submittedName>
</protein>
<evidence type="ECO:0000313" key="3">
    <source>
        <dbReference type="Proteomes" id="UP000269721"/>
    </source>
</evidence>
<feature type="compositionally biased region" description="Low complexity" evidence="1">
    <location>
        <begin position="323"/>
        <end position="337"/>
    </location>
</feature>
<proteinExistence type="predicted"/>
<keyword evidence="3" id="KW-1185">Reference proteome</keyword>
<feature type="region of interest" description="Disordered" evidence="1">
    <location>
        <begin position="256"/>
        <end position="353"/>
    </location>
</feature>
<evidence type="ECO:0000313" key="2">
    <source>
        <dbReference type="EMBL" id="RKO88498.1"/>
    </source>
</evidence>